<sequence>MYQFTPRLTFVNILEKNKPRAMAWVTGNSSNPQLSGLVKFYDTPYGGVLIEAEIFGLPNISTQDSSDFYAMHIHEFGDCSNSFANTGGHYNPANLPHPQHAGDLLPLLGNQGYAWVSFYDKRFTVDNIIGKSVVIHANRDDFTTQPAGDSGEKIGCGVIRIESGR</sequence>
<dbReference type="Gene3D" id="2.60.40.200">
    <property type="entry name" value="Superoxide dismutase, copper/zinc binding domain"/>
    <property type="match status" value="1"/>
</dbReference>
<evidence type="ECO:0000259" key="3">
    <source>
        <dbReference type="Pfam" id="PF00080"/>
    </source>
</evidence>
<dbReference type="RefSeq" id="WP_342757300.1">
    <property type="nucleotide sequence ID" value="NZ_CP146256.1"/>
</dbReference>
<dbReference type="InterPro" id="IPR036423">
    <property type="entry name" value="SOD-like_Cu/Zn_dom_sf"/>
</dbReference>
<dbReference type="PROSITE" id="PS00087">
    <property type="entry name" value="SOD_CU_ZN_1"/>
    <property type="match status" value="1"/>
</dbReference>
<evidence type="ECO:0000313" key="5">
    <source>
        <dbReference type="Proteomes" id="UP001451571"/>
    </source>
</evidence>
<dbReference type="PRINTS" id="PR00068">
    <property type="entry name" value="CUZNDISMTASE"/>
</dbReference>
<gene>
    <name evidence="4" type="ORF">V6984_19690</name>
</gene>
<dbReference type="SUPFAM" id="SSF49329">
    <property type="entry name" value="Cu,Zn superoxide dismutase-like"/>
    <property type="match status" value="1"/>
</dbReference>
<comment type="function">
    <text evidence="2">Destroys radicals which are normally produced within the cells and which are toxic to biological systems. May play a role in favoring mycobacterial survival in phagocytes.</text>
</comment>
<dbReference type="PANTHER" id="PTHR10003">
    <property type="entry name" value="SUPEROXIDE DISMUTASE CU-ZN -RELATED"/>
    <property type="match status" value="1"/>
</dbReference>
<evidence type="ECO:0000256" key="2">
    <source>
        <dbReference type="ARBA" id="ARBA00024900"/>
    </source>
</evidence>
<dbReference type="EMBL" id="CP146256">
    <property type="protein sequence ID" value="XAH73697.1"/>
    <property type="molecule type" value="Genomic_DNA"/>
</dbReference>
<dbReference type="InterPro" id="IPR024134">
    <property type="entry name" value="SOD_Cu/Zn_/chaperone"/>
</dbReference>
<evidence type="ECO:0000313" key="4">
    <source>
        <dbReference type="EMBL" id="XAH73697.1"/>
    </source>
</evidence>
<organism evidence="4 5">
    <name type="scientific">Kineothrix sedimenti</name>
    <dbReference type="NCBI Taxonomy" id="3123317"/>
    <lineage>
        <taxon>Bacteria</taxon>
        <taxon>Bacillati</taxon>
        <taxon>Bacillota</taxon>
        <taxon>Clostridia</taxon>
        <taxon>Lachnospirales</taxon>
        <taxon>Lachnospiraceae</taxon>
        <taxon>Kineothrix</taxon>
    </lineage>
</organism>
<dbReference type="Proteomes" id="UP001451571">
    <property type="component" value="Chromosome"/>
</dbReference>
<keyword evidence="5" id="KW-1185">Reference proteome</keyword>
<dbReference type="InterPro" id="IPR018152">
    <property type="entry name" value="SOD_Cu/Zn_BS"/>
</dbReference>
<proteinExistence type="inferred from homology"/>
<name>A0ABZ3EU10_9FIRM</name>
<dbReference type="InterPro" id="IPR001424">
    <property type="entry name" value="SOD_Cu_Zn_dom"/>
</dbReference>
<comment type="similarity">
    <text evidence="1">Belongs to the Cu-Zn superoxide dismutase family.</text>
</comment>
<feature type="domain" description="Superoxide dismutase copper/zinc binding" evidence="3">
    <location>
        <begin position="35"/>
        <end position="159"/>
    </location>
</feature>
<dbReference type="Pfam" id="PF00080">
    <property type="entry name" value="Sod_Cu"/>
    <property type="match status" value="1"/>
</dbReference>
<reference evidence="4 5" key="1">
    <citation type="submission" date="2024-02" db="EMBL/GenBank/DDBJ databases">
        <title>Bacterial strain from lacustrine sediment.</title>
        <authorList>
            <person name="Petit C."/>
            <person name="Fadhlaoui K."/>
        </authorList>
    </citation>
    <scope>NUCLEOTIDE SEQUENCE [LARGE SCALE GENOMIC DNA]</scope>
    <source>
        <strain evidence="4 5">IPX-CK</strain>
    </source>
</reference>
<accession>A0ABZ3EU10</accession>
<protein>
    <submittedName>
        <fullName evidence="4">Superoxide dismutase family protein</fullName>
    </submittedName>
</protein>
<evidence type="ECO:0000256" key="1">
    <source>
        <dbReference type="ARBA" id="ARBA00010457"/>
    </source>
</evidence>